<dbReference type="GO" id="GO:0003899">
    <property type="term" value="F:DNA-directed RNA polymerase activity"/>
    <property type="evidence" value="ECO:0007669"/>
    <property type="project" value="UniProtKB-EC"/>
</dbReference>
<evidence type="ECO:0000256" key="4">
    <source>
        <dbReference type="ARBA" id="ARBA00022679"/>
    </source>
</evidence>
<dbReference type="PROSITE" id="PS01166">
    <property type="entry name" value="RNA_POL_BETA"/>
    <property type="match status" value="1"/>
</dbReference>
<evidence type="ECO:0000256" key="5">
    <source>
        <dbReference type="ARBA" id="ARBA00022695"/>
    </source>
</evidence>
<comment type="similarity">
    <text evidence="2 8">Belongs to the RNA polymerase beta chain family.</text>
</comment>
<dbReference type="GO" id="GO:0000428">
    <property type="term" value="C:DNA-directed RNA polymerase complex"/>
    <property type="evidence" value="ECO:0007669"/>
    <property type="project" value="UniProtKB-KW"/>
</dbReference>
<dbReference type="Gene3D" id="3.90.1110.10">
    <property type="entry name" value="RNA polymerase Rpb2, domain 2"/>
    <property type="match status" value="1"/>
</dbReference>
<dbReference type="InterPro" id="IPR007644">
    <property type="entry name" value="RNA_pol_bsu_protrusion"/>
</dbReference>
<dbReference type="SUPFAM" id="SSF64484">
    <property type="entry name" value="beta and beta-prime subunits of DNA dependent RNA-polymerase"/>
    <property type="match status" value="1"/>
</dbReference>
<keyword evidence="3 9" id="KW-0240">DNA-directed RNA polymerase</keyword>
<dbReference type="InterPro" id="IPR007121">
    <property type="entry name" value="RNA_pol_bsu_CS"/>
</dbReference>
<keyword evidence="17" id="KW-1185">Reference proteome</keyword>
<sequence>MAAAAAKVHWGTNGAGVVQASTLDPKDEAARVKMLRSFTRAHLDSFNFAVTTGLERVCEEMESMTIEYSGDIHSESKWSAVRLEKTRLIRPRAQDSGTGGTDAATYGHSKVLPNHCRESGKTYAAQLVGTFLISNSAGASLRVEKTIGVLPIMVSSSHCHLSGLSPRELLALGEEEYELGGYFIINGVEKVLRMLIASRKNHMIAIERDSNKKRGPQYSPYSVSMRCGRPDMSTRTIHLHYLVSGTATLRLTINRQEFLVPVVLVMRALLPDGTTDEDICRLIVGPMHGDMRLFTRVLSMIHDAQELELAGPRTFSSERAPKRWFLAYLGLRFRQVLRPPSFVSDETVGQLLLRRYVLVHLSTRPEDSDSQSLDSAKAQVLGLMIRRLCALVSGDVASDSSDSLMHQEILLPGHLFLMYLRDRLEVLLESWRNTLLRRASIANPKGAGLGTNSAARLQHGQDPHDVQFISSQFSAAGPVHVGKKLEYFIATGNLESVSGLDLMDKAGFAVVAERINFLRFISHFRAVHRGNFFTKSPITSVRRLLPEAWGFVCPVHTPDGAPCGLLNHLTSSAEIAQQPCASYDDIAQSIRRTNLAHEVLLDSGAFVRCTFGSDALAVVVDGRVFGYVPRADAKELATRLRLAKVGDVSGNMARIPPLSEIVCISGRRRLFQGVFIYTAPSRLMRPVEWLEHGRRLTEYIGTFEQMFLRVATNDTGGGPEEQEIQSEIAKFGQSAAPERASHRELNSMNTLSILASLTPFSDLNQSPRNMYQCQMSKQTMGTPCHNFSHRADTKMYRIQTPQVPLTRNFQMQDAAGMDLFPNGTNAVVAVISYTGNDMEDALIINKASYERGFCAGTVYTTIAVNLDENAPSPSVFGGNEGVGAIGKDGLPEVGAIVNKGDALYSVILNARHERFGNVKTQVTVHKSSETAIVDQVRILPPKAGMNPNADSSIRRVSIKLRYPRRPTIGDKFASRHGQKGTVAALWPEADMPFTDSGMIPDILFNPNGFPSRMTIGMMVESMCGKTSSTYGLFQDSTPFRFDDQMAAYHYFGEQLLSAGYNYYGNEVMYSGYTGEPLEVDIFIGVVHYQRLRHMVSDKFQVRSSGRTNPLTRQPIAGRKMGGAIRFGEMERDALLGHGTAQLVQDRLHHCSDLHTVYLCNACHSVLSVARDVQAIESGNKPYGSNVLAVRQMRCRSCGQGDVVVKRILLPYVYRYLANELAAMNIEPKIFLD</sequence>
<feature type="domain" description="RNA polymerase beta subunit protrusion" evidence="13">
    <location>
        <begin position="39"/>
        <end position="435"/>
    </location>
</feature>
<evidence type="ECO:0000256" key="6">
    <source>
        <dbReference type="ARBA" id="ARBA00023163"/>
    </source>
</evidence>
<dbReference type="Pfam" id="PF04565">
    <property type="entry name" value="RNA_pol_Rpb2_3"/>
    <property type="match status" value="1"/>
</dbReference>
<comment type="function">
    <text evidence="9">DNA-dependent RNA polymerase catalyzes the transcription of DNA into RNA using the four ribonucleoside triphosphates as substrates.</text>
</comment>
<comment type="caution">
    <text evidence="16">The sequence shown here is derived from an EMBL/GenBank/DDBJ whole genome shotgun (WGS) entry which is preliminary data.</text>
</comment>
<dbReference type="Pfam" id="PF04561">
    <property type="entry name" value="RNA_pol_Rpb2_2"/>
    <property type="match status" value="1"/>
</dbReference>
<gene>
    <name evidence="16" type="ORF">FVE85_1935</name>
</gene>
<evidence type="ECO:0000256" key="7">
    <source>
        <dbReference type="ARBA" id="ARBA00023242"/>
    </source>
</evidence>
<evidence type="ECO:0000313" key="16">
    <source>
        <dbReference type="EMBL" id="KAA8495780.1"/>
    </source>
</evidence>
<evidence type="ECO:0000259" key="13">
    <source>
        <dbReference type="Pfam" id="PF04563"/>
    </source>
</evidence>
<feature type="domain" description="DNA-directed RNA polymerase I subunit RPA2" evidence="15">
    <location>
        <begin position="626"/>
        <end position="685"/>
    </location>
</feature>
<comment type="catalytic activity">
    <reaction evidence="9">
        <text>RNA(n) + a ribonucleoside 5'-triphosphate = RNA(n+1) + diphosphate</text>
        <dbReference type="Rhea" id="RHEA:21248"/>
        <dbReference type="Rhea" id="RHEA-COMP:14527"/>
        <dbReference type="Rhea" id="RHEA-COMP:17342"/>
        <dbReference type="ChEBI" id="CHEBI:33019"/>
        <dbReference type="ChEBI" id="CHEBI:61557"/>
        <dbReference type="ChEBI" id="CHEBI:140395"/>
        <dbReference type="EC" id="2.7.7.6"/>
    </reaction>
</comment>
<dbReference type="InterPro" id="IPR009674">
    <property type="entry name" value="Rpa2_dom_4"/>
</dbReference>
<dbReference type="Pfam" id="PF06883">
    <property type="entry name" value="RNA_pol_Rpa2_4"/>
    <property type="match status" value="1"/>
</dbReference>
<feature type="domain" description="RNA polymerase Rpb2" evidence="14">
    <location>
        <begin position="510"/>
        <end position="575"/>
    </location>
</feature>
<keyword evidence="5 9" id="KW-0548">Nucleotidyltransferase</keyword>
<evidence type="ECO:0000259" key="11">
    <source>
        <dbReference type="Pfam" id="PF04560"/>
    </source>
</evidence>
<keyword evidence="7" id="KW-0539">Nucleus</keyword>
<dbReference type="InterPro" id="IPR037033">
    <property type="entry name" value="DNA-dir_RNAP_su2_hyb_sf"/>
</dbReference>
<dbReference type="Gene3D" id="2.40.270.10">
    <property type="entry name" value="DNA-directed RNA polymerase, subunit 2, domain 6"/>
    <property type="match status" value="1"/>
</dbReference>
<comment type="subcellular location">
    <subcellularLocation>
        <location evidence="1">Nucleus</location>
    </subcellularLocation>
</comment>
<keyword evidence="4 9" id="KW-0808">Transferase</keyword>
<evidence type="ECO:0000259" key="12">
    <source>
        <dbReference type="Pfam" id="PF04561"/>
    </source>
</evidence>
<dbReference type="InterPro" id="IPR015712">
    <property type="entry name" value="DNA-dir_RNA_pol_su2"/>
</dbReference>
<dbReference type="Gene3D" id="2.40.50.150">
    <property type="match status" value="1"/>
</dbReference>
<evidence type="ECO:0000259" key="15">
    <source>
        <dbReference type="Pfam" id="PF06883"/>
    </source>
</evidence>
<dbReference type="CDD" id="cd00653">
    <property type="entry name" value="RNA_pol_B_RPB2"/>
    <property type="match status" value="1"/>
</dbReference>
<evidence type="ECO:0000256" key="3">
    <source>
        <dbReference type="ARBA" id="ARBA00022478"/>
    </source>
</evidence>
<dbReference type="GO" id="GO:0005634">
    <property type="term" value="C:nucleus"/>
    <property type="evidence" value="ECO:0007669"/>
    <property type="project" value="UniProtKB-SubCell"/>
</dbReference>
<evidence type="ECO:0000256" key="8">
    <source>
        <dbReference type="RuleBase" id="RU000434"/>
    </source>
</evidence>
<evidence type="ECO:0000259" key="14">
    <source>
        <dbReference type="Pfam" id="PF04565"/>
    </source>
</evidence>
<organism evidence="16 17">
    <name type="scientific">Porphyridium purpureum</name>
    <name type="common">Red alga</name>
    <name type="synonym">Porphyridium cruentum</name>
    <dbReference type="NCBI Taxonomy" id="35688"/>
    <lineage>
        <taxon>Eukaryota</taxon>
        <taxon>Rhodophyta</taxon>
        <taxon>Bangiophyceae</taxon>
        <taxon>Porphyridiales</taxon>
        <taxon>Porphyridiaceae</taxon>
        <taxon>Porphyridium</taxon>
    </lineage>
</organism>
<dbReference type="AlphaFoldDB" id="A0A5J4YXV2"/>
<dbReference type="EC" id="2.7.7.6" evidence="9"/>
<feature type="domain" description="DNA-directed RNA polymerase subunit 2 hybrid-binding" evidence="10">
    <location>
        <begin position="755"/>
        <end position="1119"/>
    </location>
</feature>
<dbReference type="InterPro" id="IPR014724">
    <property type="entry name" value="RNA_pol_RPB2_OB-fold"/>
</dbReference>
<dbReference type="Pfam" id="PF00562">
    <property type="entry name" value="RNA_pol_Rpb2_6"/>
    <property type="match status" value="1"/>
</dbReference>
<dbReference type="OMA" id="FFGVVHY"/>
<accession>A0A5J4YXV2</accession>
<dbReference type="Gene3D" id="3.90.1800.10">
    <property type="entry name" value="RNA polymerase alpha subunit dimerisation domain"/>
    <property type="match status" value="1"/>
</dbReference>
<evidence type="ECO:0000313" key="17">
    <source>
        <dbReference type="Proteomes" id="UP000324585"/>
    </source>
</evidence>
<dbReference type="Pfam" id="PF04563">
    <property type="entry name" value="RNA_pol_Rpb2_1"/>
    <property type="match status" value="1"/>
</dbReference>
<dbReference type="FunFam" id="2.40.270.10:FF:000011">
    <property type="entry name" value="DNA-directed RNA polymerase subunit beta"/>
    <property type="match status" value="1"/>
</dbReference>
<dbReference type="GO" id="GO:0003677">
    <property type="term" value="F:DNA binding"/>
    <property type="evidence" value="ECO:0007669"/>
    <property type="project" value="InterPro"/>
</dbReference>
<evidence type="ECO:0000259" key="10">
    <source>
        <dbReference type="Pfam" id="PF00562"/>
    </source>
</evidence>
<evidence type="ECO:0000256" key="1">
    <source>
        <dbReference type="ARBA" id="ARBA00004123"/>
    </source>
</evidence>
<evidence type="ECO:0000256" key="9">
    <source>
        <dbReference type="RuleBase" id="RU363031"/>
    </source>
</evidence>
<dbReference type="Pfam" id="PF04560">
    <property type="entry name" value="RNA_pol_Rpb2_7"/>
    <property type="match status" value="1"/>
</dbReference>
<dbReference type="GO" id="GO:0006351">
    <property type="term" value="P:DNA-templated transcription"/>
    <property type="evidence" value="ECO:0007669"/>
    <property type="project" value="InterPro"/>
</dbReference>
<dbReference type="InterPro" id="IPR037034">
    <property type="entry name" value="RNA_pol_Rpb2_2_sf"/>
</dbReference>
<dbReference type="GO" id="GO:0032549">
    <property type="term" value="F:ribonucleoside binding"/>
    <property type="evidence" value="ECO:0007669"/>
    <property type="project" value="InterPro"/>
</dbReference>
<reference evidence="17" key="1">
    <citation type="journal article" date="2019" name="Nat. Commun.">
        <title>Expansion of phycobilisome linker gene families in mesophilic red algae.</title>
        <authorList>
            <person name="Lee J."/>
            <person name="Kim D."/>
            <person name="Bhattacharya D."/>
            <person name="Yoon H.S."/>
        </authorList>
    </citation>
    <scope>NUCLEOTIDE SEQUENCE [LARGE SCALE GENOMIC DNA]</scope>
    <source>
        <strain evidence="17">CCMP 1328</strain>
    </source>
</reference>
<proteinExistence type="inferred from homology"/>
<dbReference type="OrthoDB" id="10248617at2759"/>
<evidence type="ECO:0000256" key="2">
    <source>
        <dbReference type="ARBA" id="ARBA00006835"/>
    </source>
</evidence>
<protein>
    <recommendedName>
        <fullName evidence="9">DNA-directed RNA polymerase subunit beta</fullName>
        <ecNumber evidence="9">2.7.7.6</ecNumber>
    </recommendedName>
</protein>
<dbReference type="Gene3D" id="3.90.1100.10">
    <property type="match status" value="2"/>
</dbReference>
<dbReference type="Gene3D" id="3.90.1070.20">
    <property type="match status" value="1"/>
</dbReference>
<keyword evidence="6 9" id="KW-0804">Transcription</keyword>
<dbReference type="InterPro" id="IPR007120">
    <property type="entry name" value="DNA-dir_RNAP_su2_dom"/>
</dbReference>
<feature type="domain" description="RNA polymerase Rpb2" evidence="12">
    <location>
        <begin position="199"/>
        <end position="409"/>
    </location>
</feature>
<dbReference type="EMBL" id="VRMN01000003">
    <property type="protein sequence ID" value="KAA8495780.1"/>
    <property type="molecule type" value="Genomic_DNA"/>
</dbReference>
<dbReference type="InterPro" id="IPR007641">
    <property type="entry name" value="RNA_pol_Rpb2_7"/>
</dbReference>
<dbReference type="InterPro" id="IPR007645">
    <property type="entry name" value="RNA_pol_Rpb2_3"/>
</dbReference>
<dbReference type="InterPro" id="IPR007642">
    <property type="entry name" value="RNA_pol_Rpb2_2"/>
</dbReference>
<dbReference type="PANTHER" id="PTHR20856">
    <property type="entry name" value="DNA-DIRECTED RNA POLYMERASE I SUBUNIT 2"/>
    <property type="match status" value="1"/>
</dbReference>
<name>A0A5J4YXV2_PORPP</name>
<dbReference type="Proteomes" id="UP000324585">
    <property type="component" value="Unassembled WGS sequence"/>
</dbReference>
<feature type="domain" description="RNA polymerase Rpb2" evidence="11">
    <location>
        <begin position="1122"/>
        <end position="1231"/>
    </location>
</feature>